<keyword evidence="1" id="KW-1133">Transmembrane helix</keyword>
<keyword evidence="3" id="KW-1185">Reference proteome</keyword>
<keyword evidence="1" id="KW-0812">Transmembrane</keyword>
<evidence type="ECO:0000313" key="2">
    <source>
        <dbReference type="EMBL" id="QRF50448.1"/>
    </source>
</evidence>
<proteinExistence type="predicted"/>
<dbReference type="RefSeq" id="WP_203017973.1">
    <property type="nucleotide sequence ID" value="NZ_CP032405.1"/>
</dbReference>
<gene>
    <name evidence="2" type="ORF">D4A92_02780</name>
</gene>
<feature type="transmembrane region" description="Helical" evidence="1">
    <location>
        <begin position="67"/>
        <end position="88"/>
    </location>
</feature>
<dbReference type="EMBL" id="CP032405">
    <property type="protein sequence ID" value="QRF50448.1"/>
    <property type="molecule type" value="Genomic_DNA"/>
</dbReference>
<feature type="transmembrane region" description="Helical" evidence="1">
    <location>
        <begin position="43"/>
        <end position="61"/>
    </location>
</feature>
<accession>A0ABX7ET58</accession>
<organism evidence="2 3">
    <name type="scientific">Rhizobium rosettiformans</name>
    <dbReference type="NCBI Taxonomy" id="1368430"/>
    <lineage>
        <taxon>Bacteria</taxon>
        <taxon>Pseudomonadati</taxon>
        <taxon>Pseudomonadota</taxon>
        <taxon>Alphaproteobacteria</taxon>
        <taxon>Hyphomicrobiales</taxon>
        <taxon>Rhizobiaceae</taxon>
        <taxon>Rhizobium/Agrobacterium group</taxon>
        <taxon>Rhizobium</taxon>
    </lineage>
</organism>
<reference evidence="2 3" key="1">
    <citation type="submission" date="2018-09" db="EMBL/GenBank/DDBJ databases">
        <title>Rhizobium sp. MAE2-X.</title>
        <authorList>
            <person name="Lee Y."/>
            <person name="Jeon C.O."/>
        </authorList>
    </citation>
    <scope>NUCLEOTIDE SEQUENCE [LARGE SCALE GENOMIC DNA]</scope>
    <source>
        <strain evidence="2 3">MAE2-X</strain>
    </source>
</reference>
<protein>
    <submittedName>
        <fullName evidence="2">Uncharacterized protein</fullName>
    </submittedName>
</protein>
<feature type="transmembrane region" description="Helical" evidence="1">
    <location>
        <begin position="6"/>
        <end position="31"/>
    </location>
</feature>
<sequence length="100" mass="10669">MTAPLVFLFTSGWISAVAIAILWTITLVVAGRSPEPRVAIANLAPNAISGSALLAAFGLAMRQTQVLWLALLLAVSLVAFLIDLRIRLADQASGLRRRTD</sequence>
<name>A0ABX7ET58_9HYPH</name>
<evidence type="ECO:0000313" key="3">
    <source>
        <dbReference type="Proteomes" id="UP000596351"/>
    </source>
</evidence>
<dbReference type="Proteomes" id="UP000596351">
    <property type="component" value="Chromosome"/>
</dbReference>
<evidence type="ECO:0000256" key="1">
    <source>
        <dbReference type="SAM" id="Phobius"/>
    </source>
</evidence>
<keyword evidence="1" id="KW-0472">Membrane</keyword>